<evidence type="ECO:0000313" key="3">
    <source>
        <dbReference type="Proteomes" id="UP000187209"/>
    </source>
</evidence>
<feature type="coiled-coil region" evidence="1">
    <location>
        <begin position="89"/>
        <end position="141"/>
    </location>
</feature>
<dbReference type="Proteomes" id="UP000187209">
    <property type="component" value="Unassembled WGS sequence"/>
</dbReference>
<reference evidence="2 3" key="1">
    <citation type="submission" date="2016-11" db="EMBL/GenBank/DDBJ databases">
        <title>The macronuclear genome of Stentor coeruleus: a giant cell with tiny introns.</title>
        <authorList>
            <person name="Slabodnick M."/>
            <person name="Ruby J.G."/>
            <person name="Reiff S.B."/>
            <person name="Swart E.C."/>
            <person name="Gosai S."/>
            <person name="Prabakaran S."/>
            <person name="Witkowska E."/>
            <person name="Larue G.E."/>
            <person name="Fisher S."/>
            <person name="Freeman R.M."/>
            <person name="Gunawardena J."/>
            <person name="Chu W."/>
            <person name="Stover N.A."/>
            <person name="Gregory B.D."/>
            <person name="Nowacki M."/>
            <person name="Derisi J."/>
            <person name="Roy S.W."/>
            <person name="Marshall W.F."/>
            <person name="Sood P."/>
        </authorList>
    </citation>
    <scope>NUCLEOTIDE SEQUENCE [LARGE SCALE GENOMIC DNA]</scope>
    <source>
        <strain evidence="2">WM001</strain>
    </source>
</reference>
<evidence type="ECO:0000256" key="1">
    <source>
        <dbReference type="SAM" id="Coils"/>
    </source>
</evidence>
<keyword evidence="3" id="KW-1185">Reference proteome</keyword>
<proteinExistence type="predicted"/>
<comment type="caution">
    <text evidence="2">The sequence shown here is derived from an EMBL/GenBank/DDBJ whole genome shotgun (WGS) entry which is preliminary data.</text>
</comment>
<organism evidence="2 3">
    <name type="scientific">Stentor coeruleus</name>
    <dbReference type="NCBI Taxonomy" id="5963"/>
    <lineage>
        <taxon>Eukaryota</taxon>
        <taxon>Sar</taxon>
        <taxon>Alveolata</taxon>
        <taxon>Ciliophora</taxon>
        <taxon>Postciliodesmatophora</taxon>
        <taxon>Heterotrichea</taxon>
        <taxon>Heterotrichida</taxon>
        <taxon>Stentoridae</taxon>
        <taxon>Stentor</taxon>
    </lineage>
</organism>
<keyword evidence="1" id="KW-0175">Coiled coil</keyword>
<evidence type="ECO:0008006" key="4">
    <source>
        <dbReference type="Google" id="ProtNLM"/>
    </source>
</evidence>
<protein>
    <recommendedName>
        <fullName evidence="4">CHCH domain-containing protein</fullName>
    </recommendedName>
</protein>
<dbReference type="EMBL" id="MPUH01001544">
    <property type="protein sequence ID" value="OMJ67210.1"/>
    <property type="molecule type" value="Genomic_DNA"/>
</dbReference>
<accession>A0A1R2AS13</accession>
<dbReference type="AlphaFoldDB" id="A0A1R2AS13"/>
<name>A0A1R2AS13_9CILI</name>
<evidence type="ECO:0000313" key="2">
    <source>
        <dbReference type="EMBL" id="OMJ67210.1"/>
    </source>
</evidence>
<gene>
    <name evidence="2" type="ORF">SteCoe_35686</name>
</gene>
<sequence length="180" mass="20887">MIKTIIFTQAFKQNLNGFKVKVPETPIPKPEPIPVPQVLPIPQVEVKSKDYTPKFKSVDIDWTRSGPKKREIEIPPIEFQPIERVFTIKEDLSSNINSAREQCKNVISDIDDTLAKNIENVEKVKKQQENLMKKIESEDMRQKNPNICLKEAEMFKACLRANKECKELFVAWRDCRGQMT</sequence>